<dbReference type="Proteomes" id="UP000033632">
    <property type="component" value="Unassembled WGS sequence"/>
</dbReference>
<evidence type="ECO:0000256" key="4">
    <source>
        <dbReference type="ARBA" id="ARBA00022801"/>
    </source>
</evidence>
<dbReference type="OrthoDB" id="7204339at2"/>
<reference evidence="7 8" key="1">
    <citation type="submission" date="2015-03" db="EMBL/GenBank/DDBJ databases">
        <authorList>
            <person name="Hassan Y.I."/>
            <person name="Lepp D."/>
            <person name="Li X.-Z."/>
            <person name="Zhou T."/>
        </authorList>
    </citation>
    <scope>NUCLEOTIDE SEQUENCE [LARGE SCALE GENOMIC DNA]</scope>
    <source>
        <strain evidence="7 8">BD-c194</strain>
    </source>
</reference>
<name>A0A0F5FV81_9HYPH</name>
<dbReference type="GO" id="GO:0000287">
    <property type="term" value="F:magnesium ion binding"/>
    <property type="evidence" value="ECO:0007669"/>
    <property type="project" value="UniProtKB-UniRule"/>
</dbReference>
<dbReference type="STRING" id="443610.VE25_05325"/>
<feature type="binding site" evidence="5">
    <location>
        <position position="105"/>
    </location>
    <ligand>
        <name>Mg(2+)</name>
        <dbReference type="ChEBI" id="CHEBI:18420"/>
    </ligand>
</feature>
<dbReference type="InterPro" id="IPR022907">
    <property type="entry name" value="VapC_family"/>
</dbReference>
<dbReference type="HAMAP" id="MF_00265">
    <property type="entry name" value="VapC_Nob1"/>
    <property type="match status" value="1"/>
</dbReference>
<evidence type="ECO:0000256" key="3">
    <source>
        <dbReference type="ARBA" id="ARBA00022723"/>
    </source>
</evidence>
<accession>A0A0F5FV81</accession>
<keyword evidence="3 5" id="KW-0479">Metal-binding</keyword>
<dbReference type="SUPFAM" id="SSF88723">
    <property type="entry name" value="PIN domain-like"/>
    <property type="match status" value="1"/>
</dbReference>
<protein>
    <recommendedName>
        <fullName evidence="5">Ribonuclease VapC</fullName>
        <shortName evidence="5">RNase VapC</shortName>
        <ecNumber evidence="5">3.1.-.-</ecNumber>
    </recommendedName>
    <alternativeName>
        <fullName evidence="5">Toxin VapC</fullName>
    </alternativeName>
</protein>
<evidence type="ECO:0000259" key="6">
    <source>
        <dbReference type="Pfam" id="PF01850"/>
    </source>
</evidence>
<dbReference type="GO" id="GO:0004540">
    <property type="term" value="F:RNA nuclease activity"/>
    <property type="evidence" value="ECO:0007669"/>
    <property type="project" value="InterPro"/>
</dbReference>
<dbReference type="GO" id="GO:0090729">
    <property type="term" value="F:toxin activity"/>
    <property type="evidence" value="ECO:0007669"/>
    <property type="project" value="UniProtKB-KW"/>
</dbReference>
<keyword evidence="5" id="KW-0460">Magnesium</keyword>
<dbReference type="CDD" id="cd09874">
    <property type="entry name" value="PIN_MT3492-like"/>
    <property type="match status" value="1"/>
</dbReference>
<comment type="similarity">
    <text evidence="5">Belongs to the PINc/VapC protein family.</text>
</comment>
<feature type="binding site" evidence="5">
    <location>
        <position position="5"/>
    </location>
    <ligand>
        <name>Mg(2+)</name>
        <dbReference type="ChEBI" id="CHEBI:18420"/>
    </ligand>
</feature>
<keyword evidence="1 5" id="KW-1277">Toxin-antitoxin system</keyword>
<evidence type="ECO:0000313" key="7">
    <source>
        <dbReference type="EMBL" id="KKB12769.1"/>
    </source>
</evidence>
<comment type="caution">
    <text evidence="7">The sequence shown here is derived from an EMBL/GenBank/DDBJ whole genome shotgun (WGS) entry which is preliminary data.</text>
</comment>
<keyword evidence="4 5" id="KW-0378">Hydrolase</keyword>
<dbReference type="EMBL" id="JZEX01000058">
    <property type="protein sequence ID" value="KKB12769.1"/>
    <property type="molecule type" value="Genomic_DNA"/>
</dbReference>
<dbReference type="Pfam" id="PF01850">
    <property type="entry name" value="PIN"/>
    <property type="match status" value="1"/>
</dbReference>
<feature type="domain" description="PIN" evidence="6">
    <location>
        <begin position="2"/>
        <end position="130"/>
    </location>
</feature>
<organism evidence="7 8">
    <name type="scientific">Devosia geojensis</name>
    <dbReference type="NCBI Taxonomy" id="443610"/>
    <lineage>
        <taxon>Bacteria</taxon>
        <taxon>Pseudomonadati</taxon>
        <taxon>Pseudomonadota</taxon>
        <taxon>Alphaproteobacteria</taxon>
        <taxon>Hyphomicrobiales</taxon>
        <taxon>Devosiaceae</taxon>
        <taxon>Devosia</taxon>
    </lineage>
</organism>
<dbReference type="PATRIC" id="fig|443610.3.peg.3617"/>
<evidence type="ECO:0000313" key="8">
    <source>
        <dbReference type="Proteomes" id="UP000033632"/>
    </source>
</evidence>
<proteinExistence type="inferred from homology"/>
<keyword evidence="2 5" id="KW-0540">Nuclease</keyword>
<evidence type="ECO:0000256" key="5">
    <source>
        <dbReference type="HAMAP-Rule" id="MF_00265"/>
    </source>
</evidence>
<keyword evidence="8" id="KW-1185">Reference proteome</keyword>
<dbReference type="GO" id="GO:0016787">
    <property type="term" value="F:hydrolase activity"/>
    <property type="evidence" value="ECO:0007669"/>
    <property type="project" value="UniProtKB-KW"/>
</dbReference>
<keyword evidence="5" id="KW-0800">Toxin</keyword>
<dbReference type="RefSeq" id="WP_046107566.1">
    <property type="nucleotide sequence ID" value="NZ_JZEX01000058.1"/>
</dbReference>
<evidence type="ECO:0000256" key="2">
    <source>
        <dbReference type="ARBA" id="ARBA00022722"/>
    </source>
</evidence>
<dbReference type="InterPro" id="IPR029060">
    <property type="entry name" value="PIN-like_dom_sf"/>
</dbReference>
<dbReference type="Gene3D" id="3.40.50.1010">
    <property type="entry name" value="5'-nuclease"/>
    <property type="match status" value="1"/>
</dbReference>
<gene>
    <name evidence="5" type="primary">vapC</name>
    <name evidence="7" type="ORF">VE25_05325</name>
</gene>
<dbReference type="AlphaFoldDB" id="A0A0F5FV81"/>
<dbReference type="InterPro" id="IPR002716">
    <property type="entry name" value="PIN_dom"/>
</dbReference>
<sequence length="140" mass="15325">MIYLDTSVLIAAHTIEPESDRALTWLAANSHEVLAISPWNLTEFASGLSRKVRTGKLLSEERDRTATAFAAFRHRTLEMLPLHPEHFESAAQMASIADTGLRASDALHLAIAAEAGCTLATFDKVFERAAHRFGVPIAKI</sequence>
<comment type="function">
    <text evidence="5">Toxic component of a toxin-antitoxin (TA) system. An RNase.</text>
</comment>
<dbReference type="EC" id="3.1.-.-" evidence="5"/>
<comment type="cofactor">
    <cofactor evidence="5">
        <name>Mg(2+)</name>
        <dbReference type="ChEBI" id="CHEBI:18420"/>
    </cofactor>
</comment>
<evidence type="ECO:0000256" key="1">
    <source>
        <dbReference type="ARBA" id="ARBA00022649"/>
    </source>
</evidence>